<keyword evidence="8" id="KW-1185">Reference proteome</keyword>
<gene>
    <name evidence="7" type="ORF">DGUA_6G012963</name>
</gene>
<protein>
    <recommendedName>
        <fullName evidence="1">non-specific serine/threonine protein kinase</fullName>
        <ecNumber evidence="1">2.7.11.1</ecNumber>
    </recommendedName>
</protein>
<evidence type="ECO:0000313" key="7">
    <source>
        <dbReference type="EMBL" id="SPP80024.1"/>
    </source>
</evidence>
<evidence type="ECO:0000259" key="6">
    <source>
        <dbReference type="PROSITE" id="PS50011"/>
    </source>
</evidence>
<dbReference type="Gene3D" id="1.10.510.10">
    <property type="entry name" value="Transferase(Phosphotransferase) domain 1"/>
    <property type="match status" value="1"/>
</dbReference>
<feature type="binding site" evidence="4">
    <location>
        <position position="56"/>
    </location>
    <ligand>
        <name>ATP</name>
        <dbReference type="ChEBI" id="CHEBI:30616"/>
    </ligand>
</feature>
<accession>A0A3B0JCD5</accession>
<dbReference type="FunFam" id="1.10.510.10:FF:000596">
    <property type="entry name" value="CK1 family protein kinase"/>
    <property type="match status" value="1"/>
</dbReference>
<feature type="domain" description="Protein kinase" evidence="6">
    <location>
        <begin position="27"/>
        <end position="294"/>
    </location>
</feature>
<dbReference type="InterPro" id="IPR008271">
    <property type="entry name" value="Ser/Thr_kinase_AS"/>
</dbReference>
<dbReference type="InterPro" id="IPR000719">
    <property type="entry name" value="Prot_kinase_dom"/>
</dbReference>
<dbReference type="CDD" id="cd14016">
    <property type="entry name" value="STKc_CK1"/>
    <property type="match status" value="1"/>
</dbReference>
<keyword evidence="5" id="KW-0723">Serine/threonine-protein kinase</keyword>
<dbReference type="AlphaFoldDB" id="A0A3B0JCD5"/>
<organism evidence="7 8">
    <name type="scientific">Drosophila guanche</name>
    <name type="common">Fruit fly</name>
    <dbReference type="NCBI Taxonomy" id="7266"/>
    <lineage>
        <taxon>Eukaryota</taxon>
        <taxon>Metazoa</taxon>
        <taxon>Ecdysozoa</taxon>
        <taxon>Arthropoda</taxon>
        <taxon>Hexapoda</taxon>
        <taxon>Insecta</taxon>
        <taxon>Pterygota</taxon>
        <taxon>Neoptera</taxon>
        <taxon>Endopterygota</taxon>
        <taxon>Diptera</taxon>
        <taxon>Brachycera</taxon>
        <taxon>Muscomorpha</taxon>
        <taxon>Ephydroidea</taxon>
        <taxon>Drosophilidae</taxon>
        <taxon>Drosophila</taxon>
        <taxon>Sophophora</taxon>
    </lineage>
</organism>
<keyword evidence="2 4" id="KW-0547">Nucleotide-binding</keyword>
<dbReference type="Proteomes" id="UP000268350">
    <property type="component" value="Unassembled WGS sequence"/>
</dbReference>
<name>A0A3B0JCD5_DROGU</name>
<evidence type="ECO:0000256" key="4">
    <source>
        <dbReference type="PROSITE-ProRule" id="PRU10141"/>
    </source>
</evidence>
<proteinExistence type="inferred from homology"/>
<dbReference type="InterPro" id="IPR011009">
    <property type="entry name" value="Kinase-like_dom_sf"/>
</dbReference>
<dbReference type="SMART" id="SM00220">
    <property type="entry name" value="S_TKc"/>
    <property type="match status" value="1"/>
</dbReference>
<dbReference type="Pfam" id="PF00069">
    <property type="entry name" value="Pkinase"/>
    <property type="match status" value="1"/>
</dbReference>
<dbReference type="EMBL" id="OUUW01000004">
    <property type="protein sequence ID" value="SPP80024.1"/>
    <property type="molecule type" value="Genomic_DNA"/>
</dbReference>
<dbReference type="InterPro" id="IPR017441">
    <property type="entry name" value="Protein_kinase_ATP_BS"/>
</dbReference>
<dbReference type="GO" id="GO:0004674">
    <property type="term" value="F:protein serine/threonine kinase activity"/>
    <property type="evidence" value="ECO:0007669"/>
    <property type="project" value="UniProtKB-KW"/>
</dbReference>
<dbReference type="GO" id="GO:0005524">
    <property type="term" value="F:ATP binding"/>
    <property type="evidence" value="ECO:0007669"/>
    <property type="project" value="UniProtKB-UniRule"/>
</dbReference>
<comment type="similarity">
    <text evidence="5">Belongs to the protein kinase superfamily.</text>
</comment>
<dbReference type="PROSITE" id="PS50011">
    <property type="entry name" value="PROTEIN_KINASE_DOM"/>
    <property type="match status" value="1"/>
</dbReference>
<dbReference type="OMA" id="LMRLECV"/>
<dbReference type="STRING" id="7266.A0A3B0JCD5"/>
<sequence>MMQNNSPTERTPKATLPMDKQLVGGKYRVGKRIGSGSFGDIYLGVCLKDASEVAIKVERNEAKYPQLAYEAKVYQKLERCSGFPTLKHYGSEEHYKAMVIELLGPSLEELFSICKRRFSMKTVLMLTDQLLCRLESLHNVGFIHRDIKPDNFLMGMGKQAHKLFLIDFGLSKRYVDAETRLHIPIRTDRSLTGTVRYASINAQKGIEQSRRDDLESMCYCLMYFNLGRLPWQGITADSKAQKYEKILEKKCSTKIEHLCKSFPSEFAVVMKYVRCMRFNEDPDYTYMRKLFGLLSLNLNLKYDNIFDWSQLRKQNLERQRERDQERARAITEARLSLPKKTEVSSVLKYSRCVGDVSTASKRK</sequence>
<dbReference type="EC" id="2.7.11.1" evidence="1"/>
<dbReference type="InterPro" id="IPR050235">
    <property type="entry name" value="CK1_Ser-Thr_kinase"/>
</dbReference>
<evidence type="ECO:0000256" key="5">
    <source>
        <dbReference type="RuleBase" id="RU000304"/>
    </source>
</evidence>
<dbReference type="PANTHER" id="PTHR11909">
    <property type="entry name" value="CASEIN KINASE-RELATED"/>
    <property type="match status" value="1"/>
</dbReference>
<evidence type="ECO:0000256" key="2">
    <source>
        <dbReference type="ARBA" id="ARBA00022741"/>
    </source>
</evidence>
<dbReference type="PROSITE" id="PS00108">
    <property type="entry name" value="PROTEIN_KINASE_ST"/>
    <property type="match status" value="1"/>
</dbReference>
<keyword evidence="7" id="KW-0418">Kinase</keyword>
<keyword evidence="7" id="KW-0808">Transferase</keyword>
<reference evidence="8" key="1">
    <citation type="submission" date="2018-01" db="EMBL/GenBank/DDBJ databases">
        <authorList>
            <person name="Alioto T."/>
            <person name="Alioto T."/>
        </authorList>
    </citation>
    <scope>NUCLEOTIDE SEQUENCE [LARGE SCALE GENOMIC DNA]</scope>
</reference>
<evidence type="ECO:0000313" key="8">
    <source>
        <dbReference type="Proteomes" id="UP000268350"/>
    </source>
</evidence>
<dbReference type="SUPFAM" id="SSF56112">
    <property type="entry name" value="Protein kinase-like (PK-like)"/>
    <property type="match status" value="1"/>
</dbReference>
<keyword evidence="3 4" id="KW-0067">ATP-binding</keyword>
<evidence type="ECO:0000256" key="1">
    <source>
        <dbReference type="ARBA" id="ARBA00012513"/>
    </source>
</evidence>
<dbReference type="OrthoDB" id="5800476at2759"/>
<dbReference type="PROSITE" id="PS00107">
    <property type="entry name" value="PROTEIN_KINASE_ATP"/>
    <property type="match status" value="1"/>
</dbReference>
<evidence type="ECO:0000256" key="3">
    <source>
        <dbReference type="ARBA" id="ARBA00022840"/>
    </source>
</evidence>